<comment type="function">
    <text evidence="4">PPIases accelerate the folding of proteins. It catalyzes the cis-trans isomerization of proline imidic peptide bonds in oligopeptides.</text>
</comment>
<keyword evidence="3 4" id="KW-0413">Isomerase</keyword>
<dbReference type="EC" id="5.2.1.8" evidence="4"/>
<name>A0ABU9MXU1_9GAMM</name>
<comment type="catalytic activity">
    <reaction evidence="4">
        <text>[protein]-peptidylproline (omega=180) = [protein]-peptidylproline (omega=0)</text>
        <dbReference type="Rhea" id="RHEA:16237"/>
        <dbReference type="Rhea" id="RHEA-COMP:10747"/>
        <dbReference type="Rhea" id="RHEA-COMP:10748"/>
        <dbReference type="ChEBI" id="CHEBI:83833"/>
        <dbReference type="ChEBI" id="CHEBI:83834"/>
        <dbReference type="EC" id="5.2.1.8"/>
    </reaction>
</comment>
<keyword evidence="4" id="KW-0732">Signal</keyword>
<feature type="chain" id="PRO_5044979386" description="Peptidyl-prolyl cis-trans isomerase" evidence="4">
    <location>
        <begin position="32"/>
        <end position="255"/>
    </location>
</feature>
<comment type="caution">
    <text evidence="6">The sequence shown here is derived from an EMBL/GenBank/DDBJ whole genome shotgun (WGS) entry which is preliminary data.</text>
</comment>
<dbReference type="PROSITE" id="PS50072">
    <property type="entry name" value="CSA_PPIASE_2"/>
    <property type="match status" value="1"/>
</dbReference>
<dbReference type="Proteomes" id="UP001447008">
    <property type="component" value="Unassembled WGS sequence"/>
</dbReference>
<evidence type="ECO:0000256" key="1">
    <source>
        <dbReference type="ARBA" id="ARBA00007365"/>
    </source>
</evidence>
<evidence type="ECO:0000259" key="5">
    <source>
        <dbReference type="PROSITE" id="PS50072"/>
    </source>
</evidence>
<accession>A0ABU9MXU1</accession>
<gene>
    <name evidence="6" type="ORF">WCN91_10855</name>
</gene>
<dbReference type="InterPro" id="IPR020892">
    <property type="entry name" value="Cyclophilin-type_PPIase_CS"/>
</dbReference>
<evidence type="ECO:0000256" key="2">
    <source>
        <dbReference type="ARBA" id="ARBA00023110"/>
    </source>
</evidence>
<comment type="similarity">
    <text evidence="1 4">Belongs to the cyclophilin-type PPIase family.</text>
</comment>
<dbReference type="InterPro" id="IPR029000">
    <property type="entry name" value="Cyclophilin-like_dom_sf"/>
</dbReference>
<dbReference type="Gene3D" id="2.40.100.10">
    <property type="entry name" value="Cyclophilin-like"/>
    <property type="match status" value="1"/>
</dbReference>
<dbReference type="Pfam" id="PF00160">
    <property type="entry name" value="Pro_isomerase"/>
    <property type="match status" value="1"/>
</dbReference>
<dbReference type="InterPro" id="IPR002130">
    <property type="entry name" value="Cyclophilin-type_PPIase_dom"/>
</dbReference>
<evidence type="ECO:0000313" key="6">
    <source>
        <dbReference type="EMBL" id="MEM0515905.1"/>
    </source>
</evidence>
<feature type="domain" description="PPIase cyclophilin-type" evidence="5">
    <location>
        <begin position="30"/>
        <end position="187"/>
    </location>
</feature>
<feature type="signal peptide" evidence="4">
    <location>
        <begin position="1"/>
        <end position="31"/>
    </location>
</feature>
<protein>
    <recommendedName>
        <fullName evidence="4">Peptidyl-prolyl cis-trans isomerase</fullName>
        <shortName evidence="4">PPIase</shortName>
        <ecNumber evidence="4">5.2.1.8</ecNumber>
    </recommendedName>
</protein>
<dbReference type="GO" id="GO:0003755">
    <property type="term" value="F:peptidyl-prolyl cis-trans isomerase activity"/>
    <property type="evidence" value="ECO:0007669"/>
    <property type="project" value="UniProtKB-EC"/>
</dbReference>
<dbReference type="EMBL" id="JBCGCU010000011">
    <property type="protein sequence ID" value="MEM0515905.1"/>
    <property type="molecule type" value="Genomic_DNA"/>
</dbReference>
<dbReference type="PROSITE" id="PS00170">
    <property type="entry name" value="CSA_PPIASE_1"/>
    <property type="match status" value="1"/>
</dbReference>
<evidence type="ECO:0000313" key="7">
    <source>
        <dbReference type="Proteomes" id="UP001447008"/>
    </source>
</evidence>
<dbReference type="PANTHER" id="PTHR43246">
    <property type="entry name" value="PEPTIDYL-PROLYL CIS-TRANS ISOMERASE CYP38, CHLOROPLASTIC"/>
    <property type="match status" value="1"/>
</dbReference>
<dbReference type="InterPro" id="IPR044665">
    <property type="entry name" value="E_coli_cyclophilin_A-like"/>
</dbReference>
<keyword evidence="2 4" id="KW-0697">Rotamase</keyword>
<dbReference type="RefSeq" id="WP_342678961.1">
    <property type="nucleotide sequence ID" value="NZ_JBCGCU010000011.1"/>
</dbReference>
<organism evidence="6 7">
    <name type="scientific">Pseudoalteromonas qingdaonensis</name>
    <dbReference type="NCBI Taxonomy" id="3131913"/>
    <lineage>
        <taxon>Bacteria</taxon>
        <taxon>Pseudomonadati</taxon>
        <taxon>Pseudomonadota</taxon>
        <taxon>Gammaproteobacteria</taxon>
        <taxon>Alteromonadales</taxon>
        <taxon>Pseudoalteromonadaceae</taxon>
        <taxon>Pseudoalteromonas</taxon>
    </lineage>
</organism>
<dbReference type="PRINTS" id="PR00153">
    <property type="entry name" value="CSAPPISMRASE"/>
</dbReference>
<proteinExistence type="inferred from homology"/>
<keyword evidence="7" id="KW-1185">Reference proteome</keyword>
<dbReference type="SUPFAM" id="SSF50891">
    <property type="entry name" value="Cyclophilin-like"/>
    <property type="match status" value="1"/>
</dbReference>
<evidence type="ECO:0000256" key="4">
    <source>
        <dbReference type="RuleBase" id="RU363019"/>
    </source>
</evidence>
<evidence type="ECO:0000256" key="3">
    <source>
        <dbReference type="ARBA" id="ARBA00023235"/>
    </source>
</evidence>
<sequence>MKSSRAITRLASCVATGLTIAAATLSTQAYATIVEFQTSQGSFQVNLFDQQTPATVANFLGYVERGDYQSTYVHRSVEDFIIQGGGFSFDEQAEPIVTQTPIINEPVFSNVAGTIAMAKVGGKVNSATSQWFFNMSDNSANLDLQNGGFAVFGQVIGEGMKVVNAINALQTCGEIPMVDYSEQQCNQGEDAVRANLVMINDIIVIDNDPNSAIDLTPVENTLIDEVEPDSDSDSGAAWWFAPLALLVALRRRTAR</sequence>
<reference evidence="6 7" key="1">
    <citation type="submission" date="2024-03" db="EMBL/GenBank/DDBJ databases">
        <title>Pseudoalteromonas qingdaonensis sp. nov., isolated from the intestines of marine benthic organisms.</title>
        <authorList>
            <person name="Lin X."/>
            <person name="Fang S."/>
            <person name="Hu X."/>
        </authorList>
    </citation>
    <scope>NUCLEOTIDE SEQUENCE [LARGE SCALE GENOMIC DNA]</scope>
    <source>
        <strain evidence="6 7">YIC-827</strain>
    </source>
</reference>